<comment type="caution">
    <text evidence="4">The sequence shown here is derived from an EMBL/GenBank/DDBJ whole genome shotgun (WGS) entry which is preliminary data.</text>
</comment>
<dbReference type="InterPro" id="IPR047865">
    <property type="entry name" value="Ribosomal_uL10_bac_type"/>
</dbReference>
<dbReference type="Proteomes" id="UP000292052">
    <property type="component" value="Unassembled WGS sequence"/>
</dbReference>
<evidence type="ECO:0000256" key="2">
    <source>
        <dbReference type="ARBA" id="ARBA00035707"/>
    </source>
</evidence>
<evidence type="ECO:0000256" key="3">
    <source>
        <dbReference type="ARBA" id="ARBA00035716"/>
    </source>
</evidence>
<reference evidence="4 5" key="1">
    <citation type="submission" date="2017-03" db="EMBL/GenBank/DDBJ databases">
        <title>Genome of the blue death feigning beetle - Asbolus verrucosus.</title>
        <authorList>
            <person name="Rider S.D."/>
        </authorList>
    </citation>
    <scope>NUCLEOTIDE SEQUENCE [LARGE SCALE GENOMIC DNA]</scope>
    <source>
        <strain evidence="4">Butters</strain>
        <tissue evidence="4">Head and leg muscle</tissue>
    </source>
</reference>
<sequence>MNPMSSDDQYKAYVMFFKEKMHFKNYGKKTLELAVKGTKFETVLDFYVSRNMTVFSPEPEIKKLLKITKRFPQLVLLAAIYEDKFISKDELMELSLIPNLQAAQASFVQTLNSAASTLASQLNSHQNNLVTQLQERIKQLEEEK</sequence>
<organism evidence="4 5">
    <name type="scientific">Asbolus verrucosus</name>
    <name type="common">Desert ironclad beetle</name>
    <dbReference type="NCBI Taxonomy" id="1661398"/>
    <lineage>
        <taxon>Eukaryota</taxon>
        <taxon>Metazoa</taxon>
        <taxon>Ecdysozoa</taxon>
        <taxon>Arthropoda</taxon>
        <taxon>Hexapoda</taxon>
        <taxon>Insecta</taxon>
        <taxon>Pterygota</taxon>
        <taxon>Neoptera</taxon>
        <taxon>Endopterygota</taxon>
        <taxon>Coleoptera</taxon>
        <taxon>Polyphaga</taxon>
        <taxon>Cucujiformia</taxon>
        <taxon>Tenebrionidae</taxon>
        <taxon>Pimeliinae</taxon>
        <taxon>Asbolus</taxon>
    </lineage>
</organism>
<accession>A0A482W7I0</accession>
<proteinExistence type="inferred from homology"/>
<dbReference type="STRING" id="1661398.A0A482W7I0"/>
<comment type="similarity">
    <text evidence="1">Belongs to the universal ribosomal protein uL10 family.</text>
</comment>
<dbReference type="InterPro" id="IPR043141">
    <property type="entry name" value="Ribosomal_uL10-like_sf"/>
</dbReference>
<evidence type="ECO:0000313" key="4">
    <source>
        <dbReference type="EMBL" id="RZC41131.1"/>
    </source>
</evidence>
<gene>
    <name evidence="4" type="ORF">BDFB_009095</name>
</gene>
<dbReference type="EMBL" id="QDEB01019970">
    <property type="protein sequence ID" value="RZC41131.1"/>
    <property type="molecule type" value="Genomic_DNA"/>
</dbReference>
<dbReference type="SUPFAM" id="SSF160369">
    <property type="entry name" value="Ribosomal protein L10-like"/>
    <property type="match status" value="1"/>
</dbReference>
<name>A0A482W7I0_ASBVE</name>
<dbReference type="PANTHER" id="PTHR11560">
    <property type="entry name" value="39S RIBOSOMAL PROTEIN L10, MITOCHONDRIAL"/>
    <property type="match status" value="1"/>
</dbReference>
<protein>
    <recommendedName>
        <fullName evidence="2">Large ribosomal subunit protein uL10m</fullName>
    </recommendedName>
    <alternativeName>
        <fullName evidence="3">39S ribosomal protein L10, mitochondrial</fullName>
    </alternativeName>
</protein>
<dbReference type="OrthoDB" id="360689at2759"/>
<evidence type="ECO:0000313" key="5">
    <source>
        <dbReference type="Proteomes" id="UP000292052"/>
    </source>
</evidence>
<evidence type="ECO:0000256" key="1">
    <source>
        <dbReference type="ARBA" id="ARBA00008889"/>
    </source>
</evidence>
<dbReference type="AlphaFoldDB" id="A0A482W7I0"/>
<keyword evidence="5" id="KW-1185">Reference proteome</keyword>
<dbReference type="Gene3D" id="3.30.70.1730">
    <property type="match status" value="1"/>
</dbReference>